<sequence length="239" mass="24844">MASVSEAFNSQSVGSNALNPIQMVSLPDYIEFIQYKARKQISLGLASVVPINSGMTCVCQSSPSESWVIDSDASGHISGNKSLFTCISNSQSLPTVTMASESQAMATAIGQASPLPSLLLDFVLYVPVPISHSSSSIAPPPTVPVAVPLTIGPAPPPSPVPPTIAPVPPPSPVQPSTTPPLLTYHHRPPPSSGPTNSRPTPDPANTTDLSPLNQPIALRKVKVGPDGEVDRLKARLVAK</sequence>
<protein>
    <submittedName>
        <fullName evidence="3">Vegetative cell wall protein gp1-like</fullName>
    </submittedName>
</protein>
<evidence type="ECO:0000256" key="1">
    <source>
        <dbReference type="SAM" id="MobiDB-lite"/>
    </source>
</evidence>
<dbReference type="Proteomes" id="UP000189701">
    <property type="component" value="Unplaced"/>
</dbReference>
<feature type="compositionally biased region" description="Polar residues" evidence="1">
    <location>
        <begin position="193"/>
        <end position="213"/>
    </location>
</feature>
<reference evidence="2" key="1">
    <citation type="journal article" date="2013" name="Genome Biol.">
        <title>Reference genomes and transcriptomes of Nicotiana sylvestris and Nicotiana tomentosiformis.</title>
        <authorList>
            <person name="Sierro N."/>
            <person name="Battey J.N."/>
            <person name="Ouadi S."/>
            <person name="Bovet L."/>
            <person name="Goepfert S."/>
            <person name="Bakaher N."/>
            <person name="Peitsch M.C."/>
            <person name="Ivanov N.V."/>
        </authorList>
    </citation>
    <scope>NUCLEOTIDE SEQUENCE [LARGE SCALE GENOMIC DNA]</scope>
</reference>
<dbReference type="RefSeq" id="XP_009788522.1">
    <property type="nucleotide sequence ID" value="XM_009790220.1"/>
</dbReference>
<dbReference type="AlphaFoldDB" id="A0A1U7X8T9"/>
<accession>A0A1U7X8T9</accession>
<name>A0A1U7X8T9_NICSY</name>
<proteinExistence type="predicted"/>
<feature type="compositionally biased region" description="Pro residues" evidence="1">
    <location>
        <begin position="159"/>
        <end position="173"/>
    </location>
</feature>
<evidence type="ECO:0000313" key="2">
    <source>
        <dbReference type="Proteomes" id="UP000189701"/>
    </source>
</evidence>
<organism evidence="2 3">
    <name type="scientific">Nicotiana sylvestris</name>
    <name type="common">Wood tobacco</name>
    <name type="synonym">South American tobacco</name>
    <dbReference type="NCBI Taxonomy" id="4096"/>
    <lineage>
        <taxon>Eukaryota</taxon>
        <taxon>Viridiplantae</taxon>
        <taxon>Streptophyta</taxon>
        <taxon>Embryophyta</taxon>
        <taxon>Tracheophyta</taxon>
        <taxon>Spermatophyta</taxon>
        <taxon>Magnoliopsida</taxon>
        <taxon>eudicotyledons</taxon>
        <taxon>Gunneridae</taxon>
        <taxon>Pentapetalae</taxon>
        <taxon>asterids</taxon>
        <taxon>lamiids</taxon>
        <taxon>Solanales</taxon>
        <taxon>Solanaceae</taxon>
        <taxon>Nicotianoideae</taxon>
        <taxon>Nicotianeae</taxon>
        <taxon>Nicotiana</taxon>
    </lineage>
</organism>
<reference evidence="3" key="2">
    <citation type="submission" date="2025-08" db="UniProtKB">
        <authorList>
            <consortium name="RefSeq"/>
        </authorList>
    </citation>
    <scope>IDENTIFICATION</scope>
    <source>
        <tissue evidence="3">Leaf</tissue>
    </source>
</reference>
<keyword evidence="2" id="KW-1185">Reference proteome</keyword>
<feature type="region of interest" description="Disordered" evidence="1">
    <location>
        <begin position="159"/>
        <end position="227"/>
    </location>
</feature>
<dbReference type="PRINTS" id="PR01217">
    <property type="entry name" value="PRICHEXTENSN"/>
</dbReference>
<evidence type="ECO:0000313" key="3">
    <source>
        <dbReference type="RefSeq" id="XP_009788522.1"/>
    </source>
</evidence>
<gene>
    <name evidence="3" type="primary">LOC104236319</name>
</gene>